<accession>A0A7W7W012</accession>
<name>A0A7W7W012_KITKI</name>
<dbReference type="Gene3D" id="3.90.550.10">
    <property type="entry name" value="Spore Coat Polysaccharide Biosynthesis Protein SpsA, Chain A"/>
    <property type="match status" value="1"/>
</dbReference>
<reference evidence="5 6" key="1">
    <citation type="submission" date="2020-08" db="EMBL/GenBank/DDBJ databases">
        <title>Sequencing the genomes of 1000 actinobacteria strains.</title>
        <authorList>
            <person name="Klenk H.-P."/>
        </authorList>
    </citation>
    <scope>NUCLEOTIDE SEQUENCE [LARGE SCALE GENOMIC DNA]</scope>
    <source>
        <strain evidence="5 6">DSM 41654</strain>
    </source>
</reference>
<proteinExistence type="inferred from homology"/>
<dbReference type="GO" id="GO:0016757">
    <property type="term" value="F:glycosyltransferase activity"/>
    <property type="evidence" value="ECO:0007669"/>
    <property type="project" value="UniProtKB-KW"/>
</dbReference>
<dbReference type="Pfam" id="PF13641">
    <property type="entry name" value="Glyco_tranf_2_3"/>
    <property type="match status" value="1"/>
</dbReference>
<feature type="transmembrane region" description="Helical" evidence="4">
    <location>
        <begin position="401"/>
        <end position="421"/>
    </location>
</feature>
<keyword evidence="4" id="KW-1133">Transmembrane helix</keyword>
<keyword evidence="2" id="KW-0328">Glycosyltransferase</keyword>
<protein>
    <submittedName>
        <fullName evidence="5">Cellulose synthase/poly-beta-1,6-N-acetylglucosamine synthase-like glycosyltransferase</fullName>
    </submittedName>
</protein>
<dbReference type="SUPFAM" id="SSF53448">
    <property type="entry name" value="Nucleotide-diphospho-sugar transferases"/>
    <property type="match status" value="1"/>
</dbReference>
<gene>
    <name evidence="5" type="ORF">FHR34_007280</name>
</gene>
<dbReference type="Proteomes" id="UP000540506">
    <property type="component" value="Unassembled WGS sequence"/>
</dbReference>
<evidence type="ECO:0000313" key="6">
    <source>
        <dbReference type="Proteomes" id="UP000540506"/>
    </source>
</evidence>
<dbReference type="EMBL" id="JACHJV010000002">
    <property type="protein sequence ID" value="MBB4928185.1"/>
    <property type="molecule type" value="Genomic_DNA"/>
</dbReference>
<feature type="transmembrane region" description="Helical" evidence="4">
    <location>
        <begin position="362"/>
        <end position="389"/>
    </location>
</feature>
<keyword evidence="4" id="KW-0812">Transmembrane</keyword>
<dbReference type="PANTHER" id="PTHR43630">
    <property type="entry name" value="POLY-BETA-1,6-N-ACETYL-D-GLUCOSAMINE SYNTHASE"/>
    <property type="match status" value="1"/>
</dbReference>
<keyword evidence="3 5" id="KW-0808">Transferase</keyword>
<keyword evidence="6" id="KW-1185">Reference proteome</keyword>
<dbReference type="PANTHER" id="PTHR43630:SF1">
    <property type="entry name" value="POLY-BETA-1,6-N-ACETYL-D-GLUCOSAMINE SYNTHASE"/>
    <property type="match status" value="1"/>
</dbReference>
<comment type="similarity">
    <text evidence="1">Belongs to the glycosyltransferase 2 family.</text>
</comment>
<keyword evidence="4" id="KW-0472">Membrane</keyword>
<organism evidence="5 6">
    <name type="scientific">Kitasatospora kifunensis</name>
    <name type="common">Streptomyces kifunensis</name>
    <dbReference type="NCBI Taxonomy" id="58351"/>
    <lineage>
        <taxon>Bacteria</taxon>
        <taxon>Bacillati</taxon>
        <taxon>Actinomycetota</taxon>
        <taxon>Actinomycetes</taxon>
        <taxon>Kitasatosporales</taxon>
        <taxon>Streptomycetaceae</taxon>
        <taxon>Kitasatospora</taxon>
    </lineage>
</organism>
<evidence type="ECO:0000256" key="3">
    <source>
        <dbReference type="ARBA" id="ARBA00022679"/>
    </source>
</evidence>
<sequence>MSALEVCIVASLLLGLGFLWYVAVLVFVYLRATPDTPADPGVFTWHFLLPCRDEAAVIGETLDYLRSTFPQAVCWVVDDDSRDATASIVADIGQTDPAVRLVRRRMPHARSGKGDALNAGYRALCTELEAATDRESVIVCVVDADGRPSAGLLRVCAGSRLFGDATTGAAQVEVRMANRGESRPLPGRGTVTNLAAGLLARLQDIEFRCPISAMQMLRARSHTVNLGGNGQLVRLSALDALAGGAAAPWGNALLEDFEIGLRLMLAGLRIVYTTGAWVDQEGLWSLRTLLVQRTRWAQGSLQCLRYLPQIWKSANFTNSGLFEVTYFIVQPWLQVVGTVVYPVPLLVFIDNAVHFPAFTEAFLYNGGAAMLLLYLVIGVGEFAIWGFIYRQRCERHLSRRHALVIGLGMTAYAWLSYVIAWRAVARVVSGRTAWPKTPRNAELLRLQTLPGTSLAVGKSMASRLPE</sequence>
<feature type="transmembrane region" description="Helical" evidence="4">
    <location>
        <begin position="7"/>
        <end position="30"/>
    </location>
</feature>
<evidence type="ECO:0000256" key="4">
    <source>
        <dbReference type="SAM" id="Phobius"/>
    </source>
</evidence>
<evidence type="ECO:0000256" key="2">
    <source>
        <dbReference type="ARBA" id="ARBA00022676"/>
    </source>
</evidence>
<dbReference type="AlphaFoldDB" id="A0A7W7W012"/>
<evidence type="ECO:0000313" key="5">
    <source>
        <dbReference type="EMBL" id="MBB4928185.1"/>
    </source>
</evidence>
<evidence type="ECO:0000256" key="1">
    <source>
        <dbReference type="ARBA" id="ARBA00006739"/>
    </source>
</evidence>
<dbReference type="RefSeq" id="WP_184945152.1">
    <property type="nucleotide sequence ID" value="NZ_JACHJV010000002.1"/>
</dbReference>
<comment type="caution">
    <text evidence="5">The sequence shown here is derived from an EMBL/GenBank/DDBJ whole genome shotgun (WGS) entry which is preliminary data.</text>
</comment>
<dbReference type="InterPro" id="IPR029044">
    <property type="entry name" value="Nucleotide-diphossugar_trans"/>
</dbReference>